<evidence type="ECO:0000313" key="1">
    <source>
        <dbReference type="EMBL" id="EFH61976.1"/>
    </source>
</evidence>
<reference evidence="2" key="1">
    <citation type="journal article" date="2011" name="Nat. Genet.">
        <title>The Arabidopsis lyrata genome sequence and the basis of rapid genome size change.</title>
        <authorList>
            <person name="Hu T.T."/>
            <person name="Pattyn P."/>
            <person name="Bakker E.G."/>
            <person name="Cao J."/>
            <person name="Cheng J.-F."/>
            <person name="Clark R.M."/>
            <person name="Fahlgren N."/>
            <person name="Fawcett J.A."/>
            <person name="Grimwood J."/>
            <person name="Gundlach H."/>
            <person name="Haberer G."/>
            <person name="Hollister J.D."/>
            <person name="Ossowski S."/>
            <person name="Ottilar R.P."/>
            <person name="Salamov A.A."/>
            <person name="Schneeberger K."/>
            <person name="Spannagl M."/>
            <person name="Wang X."/>
            <person name="Yang L."/>
            <person name="Nasrallah M.E."/>
            <person name="Bergelson J."/>
            <person name="Carrington J.C."/>
            <person name="Gaut B.S."/>
            <person name="Schmutz J."/>
            <person name="Mayer K.F.X."/>
            <person name="Van de Peer Y."/>
            <person name="Grigoriev I.V."/>
            <person name="Nordborg M."/>
            <person name="Weigel D."/>
            <person name="Guo Y.-L."/>
        </authorList>
    </citation>
    <scope>NUCLEOTIDE SEQUENCE [LARGE SCALE GENOMIC DNA]</scope>
    <source>
        <strain evidence="2">cv. MN47</strain>
    </source>
</reference>
<dbReference type="Proteomes" id="UP000008694">
    <property type="component" value="Unassembled WGS sequence"/>
</dbReference>
<evidence type="ECO:0000313" key="2">
    <source>
        <dbReference type="Proteomes" id="UP000008694"/>
    </source>
</evidence>
<gene>
    <name evidence="1" type="ORF">ARALYDRAFT_899183</name>
</gene>
<protein>
    <submittedName>
        <fullName evidence="1">Uncharacterized protein</fullName>
    </submittedName>
</protein>
<accession>D7L6W2</accession>
<sequence length="60" mass="6919">MKTIFGKRKLKKDGSEGKMVVIPSVEELQREDREAWISYSALDAISTLKLYESMTKKLQL</sequence>
<dbReference type="Gramene" id="scaffold_303153.1">
    <property type="protein sequence ID" value="scaffold_303153.1"/>
    <property type="gene ID" value="scaffold_303153.1"/>
</dbReference>
<dbReference type="EMBL" id="GL348715">
    <property type="protein sequence ID" value="EFH61976.1"/>
    <property type="molecule type" value="Genomic_DNA"/>
</dbReference>
<dbReference type="STRING" id="81972.D7L6W2"/>
<dbReference type="eggNOG" id="KOG0950">
    <property type="taxonomic scope" value="Eukaryota"/>
</dbReference>
<name>D7L6W2_ARALL</name>
<dbReference type="HOGENOM" id="CLU_2944820_0_0_1"/>
<keyword evidence="2" id="KW-1185">Reference proteome</keyword>
<dbReference type="AlphaFoldDB" id="D7L6W2"/>
<organism evidence="2">
    <name type="scientific">Arabidopsis lyrata subsp. lyrata</name>
    <name type="common">Lyre-leaved rock-cress</name>
    <dbReference type="NCBI Taxonomy" id="81972"/>
    <lineage>
        <taxon>Eukaryota</taxon>
        <taxon>Viridiplantae</taxon>
        <taxon>Streptophyta</taxon>
        <taxon>Embryophyta</taxon>
        <taxon>Tracheophyta</taxon>
        <taxon>Spermatophyta</taxon>
        <taxon>Magnoliopsida</taxon>
        <taxon>eudicotyledons</taxon>
        <taxon>Gunneridae</taxon>
        <taxon>Pentapetalae</taxon>
        <taxon>rosids</taxon>
        <taxon>malvids</taxon>
        <taxon>Brassicales</taxon>
        <taxon>Brassicaceae</taxon>
        <taxon>Camelineae</taxon>
        <taxon>Arabidopsis</taxon>
    </lineage>
</organism>
<proteinExistence type="predicted"/>